<feature type="transmembrane region" description="Helical" evidence="6">
    <location>
        <begin position="216"/>
        <end position="233"/>
    </location>
</feature>
<evidence type="ECO:0000256" key="2">
    <source>
        <dbReference type="ARBA" id="ARBA00022692"/>
    </source>
</evidence>
<dbReference type="KEGG" id="vg:30999379"/>
<feature type="transmembrane region" description="Helical" evidence="6">
    <location>
        <begin position="30"/>
        <end position="48"/>
    </location>
</feature>
<reference evidence="7" key="1">
    <citation type="submission" date="2016-12" db="EMBL/GenBank/DDBJ databases">
        <title>A murine herpesvirus closely related to ubiquitous human herpesviruses causes T-cell depletion.</title>
        <authorList>
            <person name="Patel S.J."/>
            <person name="Zhao G."/>
            <person name="Penna V.R."/>
            <person name="Park E."/>
            <person name="Lauron E.J."/>
            <person name="Harvey I.B."/>
            <person name="Beatty W.L."/>
            <person name="Plougastel-Douglas B."/>
            <person name="Poursine-Laurent J."/>
            <person name="Fremont D.H."/>
            <person name="Wang D."/>
            <person name="Yokoyama W.M."/>
        </authorList>
    </citation>
    <scope>NUCLEOTIDE SEQUENCE [LARGE SCALE GENOMIC DNA]</scope>
    <source>
        <strain evidence="7">YOK1</strain>
    </source>
</reference>
<organism evidence="7">
    <name type="scientific">Murid betaherpesvirus 3</name>
    <dbReference type="NCBI Taxonomy" id="2560603"/>
    <lineage>
        <taxon>Viruses</taxon>
        <taxon>Duplodnaviria</taxon>
        <taxon>Heunggongvirae</taxon>
        <taxon>Peploviricota</taxon>
        <taxon>Herviviricetes</taxon>
        <taxon>Herpesvirales</taxon>
        <taxon>Orthoherpesviridae</taxon>
        <taxon>Betaherpesvirinae</taxon>
        <taxon>Roseolovirus</taxon>
        <taxon>Roseolovirus muridbeta3</taxon>
    </lineage>
</organism>
<dbReference type="Pfam" id="PF07402">
    <property type="entry name" value="Herpes_U26"/>
    <property type="match status" value="1"/>
</dbReference>
<feature type="transmembrane region" description="Helical" evidence="6">
    <location>
        <begin position="239"/>
        <end position="256"/>
    </location>
</feature>
<protein>
    <recommendedName>
        <fullName evidence="5">Protein U26</fullName>
    </recommendedName>
</protein>
<accession>A0A1P8VIS7</accession>
<evidence type="ECO:0000256" key="5">
    <source>
        <dbReference type="ARBA" id="ARBA00049776"/>
    </source>
</evidence>
<feature type="transmembrane region" description="Helical" evidence="6">
    <location>
        <begin position="176"/>
        <end position="195"/>
    </location>
</feature>
<keyword evidence="2 6" id="KW-0812">Transmembrane</keyword>
<comment type="subcellular location">
    <subcellularLocation>
        <location evidence="1">Membrane</location>
        <topology evidence="1">Multi-pass membrane protein</topology>
    </subcellularLocation>
</comment>
<gene>
    <name evidence="7" type="primary">ORF38</name>
    <name evidence="7" type="ORF">MRV_0042</name>
</gene>
<feature type="transmembrane region" description="Helical" evidence="6">
    <location>
        <begin position="107"/>
        <end position="140"/>
    </location>
</feature>
<feature type="transmembrane region" description="Helical" evidence="6">
    <location>
        <begin position="6"/>
        <end position="23"/>
    </location>
</feature>
<keyword evidence="8" id="KW-1185">Reference proteome</keyword>
<keyword evidence="4 6" id="KW-0472">Membrane</keyword>
<dbReference type="InterPro" id="IPR009980">
    <property type="entry name" value="Herpes_U26"/>
</dbReference>
<name>A0A1P8VIS7_9BETA</name>
<evidence type="ECO:0000256" key="4">
    <source>
        <dbReference type="ARBA" id="ARBA00023136"/>
    </source>
</evidence>
<evidence type="ECO:0000256" key="6">
    <source>
        <dbReference type="SAM" id="Phobius"/>
    </source>
</evidence>
<feature type="transmembrane region" description="Helical" evidence="6">
    <location>
        <begin position="60"/>
        <end position="86"/>
    </location>
</feature>
<keyword evidence="3 6" id="KW-1133">Transmembrane helix</keyword>
<evidence type="ECO:0000313" key="8">
    <source>
        <dbReference type="Proteomes" id="UP000202182"/>
    </source>
</evidence>
<dbReference type="EMBL" id="KY355735">
    <property type="protein sequence ID" value="APZ76253.1"/>
    <property type="molecule type" value="Genomic_DNA"/>
</dbReference>
<evidence type="ECO:0000313" key="7">
    <source>
        <dbReference type="EMBL" id="APZ76253.1"/>
    </source>
</evidence>
<evidence type="ECO:0000256" key="3">
    <source>
        <dbReference type="ARBA" id="ARBA00022989"/>
    </source>
</evidence>
<proteinExistence type="predicted"/>
<sequence length="293" mass="34080">MFNVMSFVFGMASGCLLPGLYSYDFTNDTSYFICIILFYLIGIVLKFGKSVNSYNPSRDLKIIFIVWTAVTYLSFYQFPVYCILLNSELQIKRVLHRVSMMYGCNDLLWNVGIISGTVIHILGRCLFIPIHFILLIFFLLTFKHLQKSTVYFFELKRKYSNIYRFCQRDLKFMEKVIVTVIGICVLGVFILSRLFTPFKHNHMFFLFMVMHMRLRGNGCVFLLIAVIFIVINIFIKNVILTVCIDILIGIGVSGLLKKIQKFCHRKVMYAGDINCFVLCCVIITCFVINHFTK</sequence>
<feature type="transmembrane region" description="Helical" evidence="6">
    <location>
        <begin position="268"/>
        <end position="291"/>
    </location>
</feature>
<dbReference type="Proteomes" id="UP000202182">
    <property type="component" value="Segment"/>
</dbReference>
<evidence type="ECO:0000256" key="1">
    <source>
        <dbReference type="ARBA" id="ARBA00004141"/>
    </source>
</evidence>
<dbReference type="GO" id="GO:0016020">
    <property type="term" value="C:membrane"/>
    <property type="evidence" value="ECO:0007669"/>
    <property type="project" value="UniProtKB-SubCell"/>
</dbReference>